<dbReference type="CDD" id="cd00397">
    <property type="entry name" value="DNA_BRE_C"/>
    <property type="match status" value="1"/>
</dbReference>
<protein>
    <submittedName>
        <fullName evidence="3">Site-specific integrase</fullName>
    </submittedName>
</protein>
<evidence type="ECO:0000256" key="1">
    <source>
        <dbReference type="ARBA" id="ARBA00023172"/>
    </source>
</evidence>
<dbReference type="GO" id="GO:0015074">
    <property type="term" value="P:DNA integration"/>
    <property type="evidence" value="ECO:0007669"/>
    <property type="project" value="InterPro"/>
</dbReference>
<evidence type="ECO:0000313" key="3">
    <source>
        <dbReference type="EMBL" id="NML30569.1"/>
    </source>
</evidence>
<dbReference type="GO" id="GO:0006310">
    <property type="term" value="P:DNA recombination"/>
    <property type="evidence" value="ECO:0007669"/>
    <property type="project" value="UniProtKB-KW"/>
</dbReference>
<reference evidence="3 4" key="1">
    <citation type="submission" date="2020-04" db="EMBL/GenBank/DDBJ databases">
        <title>Paraburkholderia sp. G-4-1-8 isolated from soil.</title>
        <authorList>
            <person name="Dahal R.H."/>
        </authorList>
    </citation>
    <scope>NUCLEOTIDE SEQUENCE [LARGE SCALE GENOMIC DNA]</scope>
    <source>
        <strain evidence="3 4">G-4-1-8</strain>
    </source>
</reference>
<dbReference type="InterPro" id="IPR002104">
    <property type="entry name" value="Integrase_catalytic"/>
</dbReference>
<dbReference type="EMBL" id="JABBFZ010000003">
    <property type="protein sequence ID" value="NML30569.1"/>
    <property type="molecule type" value="Genomic_DNA"/>
</dbReference>
<dbReference type="SUPFAM" id="SSF56349">
    <property type="entry name" value="DNA breaking-rejoining enzymes"/>
    <property type="match status" value="1"/>
</dbReference>
<dbReference type="Proteomes" id="UP000583127">
    <property type="component" value="Unassembled WGS sequence"/>
</dbReference>
<dbReference type="NCBIfam" id="NF041502">
    <property type="entry name" value="integrase_1"/>
    <property type="match status" value="1"/>
</dbReference>
<organism evidence="3 4">
    <name type="scientific">Paraburkholderia antibiotica</name>
    <dbReference type="NCBI Taxonomy" id="2728839"/>
    <lineage>
        <taxon>Bacteria</taxon>
        <taxon>Pseudomonadati</taxon>
        <taxon>Pseudomonadota</taxon>
        <taxon>Betaproteobacteria</taxon>
        <taxon>Burkholderiales</taxon>
        <taxon>Burkholderiaceae</taxon>
        <taxon>Paraburkholderia</taxon>
    </lineage>
</organism>
<dbReference type="Gene3D" id="1.10.443.10">
    <property type="entry name" value="Intergrase catalytic core"/>
    <property type="match status" value="1"/>
</dbReference>
<accession>A0A7X9X345</accession>
<dbReference type="InterPro" id="IPR013762">
    <property type="entry name" value="Integrase-like_cat_sf"/>
</dbReference>
<keyword evidence="4" id="KW-1185">Reference proteome</keyword>
<dbReference type="GO" id="GO:0003677">
    <property type="term" value="F:DNA binding"/>
    <property type="evidence" value="ECO:0007669"/>
    <property type="project" value="InterPro"/>
</dbReference>
<dbReference type="InterPro" id="IPR048120">
    <property type="entry name" value="Integrase-like"/>
</dbReference>
<dbReference type="PROSITE" id="PS51898">
    <property type="entry name" value="TYR_RECOMBINASE"/>
    <property type="match status" value="1"/>
</dbReference>
<evidence type="ECO:0000313" key="4">
    <source>
        <dbReference type="Proteomes" id="UP000583127"/>
    </source>
</evidence>
<dbReference type="AlphaFoldDB" id="A0A7X9X345"/>
<evidence type="ECO:0000259" key="2">
    <source>
        <dbReference type="PROSITE" id="PS51898"/>
    </source>
</evidence>
<proteinExistence type="predicted"/>
<feature type="domain" description="Tyr recombinase" evidence="2">
    <location>
        <begin position="169"/>
        <end position="387"/>
    </location>
</feature>
<keyword evidence="1" id="KW-0233">DNA recombination</keyword>
<sequence length="514" mass="57241">MTSSIATSEGTSTGLVPRLPETAYTRSGIEFRPYENVWHWTDGPFRLHLDFGKVKVHAAFPRDSLKHTLLVFAKRSSACHVSNLFGVFQHFLALRVSSAPLMSITTQEVSNYAACLKEHERWRVGTLNVLLQKWAALGHSGVEPDCTQYLRERRKPGNEKGAAVRTRDPEAGPFSEAEYTALYKSVDAAYGSGEVPRWIAVLTRLLFACGGRISQYASLKVLDLAGRQAPFVLSLPQVKTREVHSRVSFKEFDLSPQTGRLVLEHIEDLRSQGFDNDAPLFPESILMTLGPKEERRVSSDLFFDHFTSDGLSKLYSAIMKPIAPPTARLQFEPMPVSPSRFRYTFGTRLAEEGASKAVIADRLGHADLQNVDVYFEASPKSIENIDKAMDPQLAPLAQAFRGRLVEDEEHSTHKGAPGSRIIDFRVSKAPVGSCGCKGEGCGFSRPTACYTCFKFEPWLDAPHEKVLRRLQDERKRWEGDERLAAVNDDAIRAVREVIAECAQANEQRRSGGAA</sequence>
<dbReference type="Pfam" id="PF00589">
    <property type="entry name" value="Phage_integrase"/>
    <property type="match status" value="1"/>
</dbReference>
<dbReference type="InterPro" id="IPR011010">
    <property type="entry name" value="DNA_brk_join_enz"/>
</dbReference>
<gene>
    <name evidence="3" type="ORF">HHL14_06960</name>
</gene>
<comment type="caution">
    <text evidence="3">The sequence shown here is derived from an EMBL/GenBank/DDBJ whole genome shotgun (WGS) entry which is preliminary data.</text>
</comment>
<name>A0A7X9X345_9BURK</name>
<dbReference type="RefSeq" id="WP_169496862.1">
    <property type="nucleotide sequence ID" value="NZ_JABBFZ010000003.1"/>
</dbReference>